<organism evidence="1 2">
    <name type="scientific">Lentinula aff. detonsa</name>
    <dbReference type="NCBI Taxonomy" id="2804958"/>
    <lineage>
        <taxon>Eukaryota</taxon>
        <taxon>Fungi</taxon>
        <taxon>Dikarya</taxon>
        <taxon>Basidiomycota</taxon>
        <taxon>Agaricomycotina</taxon>
        <taxon>Agaricomycetes</taxon>
        <taxon>Agaricomycetidae</taxon>
        <taxon>Agaricales</taxon>
        <taxon>Marasmiineae</taxon>
        <taxon>Omphalotaceae</taxon>
        <taxon>Lentinula</taxon>
    </lineage>
</organism>
<protein>
    <recommendedName>
        <fullName evidence="3">AB hydrolase-1 domain-containing protein</fullName>
    </recommendedName>
</protein>
<dbReference type="InterPro" id="IPR029058">
    <property type="entry name" value="AB_hydrolase_fold"/>
</dbReference>
<dbReference type="Gene3D" id="3.40.50.1820">
    <property type="entry name" value="alpha/beta hydrolase"/>
    <property type="match status" value="1"/>
</dbReference>
<dbReference type="PANTHER" id="PTHR37471:SF1">
    <property type="entry name" value="AB HYDROLASE-1 DOMAIN-CONTAINING PROTEIN"/>
    <property type="match status" value="1"/>
</dbReference>
<evidence type="ECO:0000313" key="1">
    <source>
        <dbReference type="EMBL" id="KAJ3782504.1"/>
    </source>
</evidence>
<dbReference type="AlphaFoldDB" id="A0AA38KM21"/>
<name>A0AA38KM21_9AGAR</name>
<sequence length="380" mass="43702">KRENLIEWILWALFSSGPHKAKDSWKDEIDGYVRQIEEITKVKFENGQDEGMKALRLTLDEVKMVHRPLVWYIIVALVDLITSIKLYTMNFYQYSPPTHSQFFPPRLFSIFSTPSPSVTDHFSYWYRPHKSSNRDPIAFIHGIGIGLHPYIPFLQDLIQLDSDQGILLIELLPVSMHICSSTSIPPRREMLDAIYTTMHSLGISRAVLASHSYGTIIAAHVIHDSQETNHHKSNSEHNQTSSEFSSPQIFFTSHLPIDPIPMLLHLPAVAFNFLYRVPREANEWQLWYFASRDPDVAYTLGRCFFWAEGVLWREDLGVEVDVEPHESRLTDQTSKVQFAIILSGKDQIVPAPLVRKYLTGEDEVKERWLSGSNVNSHFVA</sequence>
<dbReference type="Proteomes" id="UP001163798">
    <property type="component" value="Unassembled WGS sequence"/>
</dbReference>
<comment type="caution">
    <text evidence="1">The sequence shown here is derived from an EMBL/GenBank/DDBJ whole genome shotgun (WGS) entry which is preliminary data.</text>
</comment>
<feature type="non-terminal residue" evidence="1">
    <location>
        <position position="380"/>
    </location>
</feature>
<evidence type="ECO:0008006" key="3">
    <source>
        <dbReference type="Google" id="ProtNLM"/>
    </source>
</evidence>
<evidence type="ECO:0000313" key="2">
    <source>
        <dbReference type="Proteomes" id="UP001163798"/>
    </source>
</evidence>
<accession>A0AA38KM21</accession>
<dbReference type="PANTHER" id="PTHR37471">
    <property type="entry name" value="UNNAMED PRODUCT"/>
    <property type="match status" value="1"/>
</dbReference>
<gene>
    <name evidence="1" type="ORF">GGU10DRAFT_275419</name>
</gene>
<dbReference type="EMBL" id="MU793472">
    <property type="protein sequence ID" value="KAJ3782504.1"/>
    <property type="molecule type" value="Genomic_DNA"/>
</dbReference>
<keyword evidence="2" id="KW-1185">Reference proteome</keyword>
<dbReference type="SUPFAM" id="SSF53474">
    <property type="entry name" value="alpha/beta-Hydrolases"/>
    <property type="match status" value="1"/>
</dbReference>
<proteinExistence type="predicted"/>
<reference evidence="1" key="1">
    <citation type="submission" date="2022-08" db="EMBL/GenBank/DDBJ databases">
        <authorList>
            <consortium name="DOE Joint Genome Institute"/>
            <person name="Min B."/>
            <person name="Riley R."/>
            <person name="Sierra-Patev S."/>
            <person name="Naranjo-Ortiz M."/>
            <person name="Looney B."/>
            <person name="Konkel Z."/>
            <person name="Slot J.C."/>
            <person name="Sakamoto Y."/>
            <person name="Steenwyk J.L."/>
            <person name="Rokas A."/>
            <person name="Carro J."/>
            <person name="Camarero S."/>
            <person name="Ferreira P."/>
            <person name="Molpeceres G."/>
            <person name="Ruiz-Duenas F.J."/>
            <person name="Serrano A."/>
            <person name="Henrissat B."/>
            <person name="Drula E."/>
            <person name="Hughes K.W."/>
            <person name="Mata J.L."/>
            <person name="Ishikawa N.K."/>
            <person name="Vargas-Isla R."/>
            <person name="Ushijima S."/>
            <person name="Smith C.A."/>
            <person name="Ahrendt S."/>
            <person name="Andreopoulos W."/>
            <person name="He G."/>
            <person name="Labutti K."/>
            <person name="Lipzen A."/>
            <person name="Ng V."/>
            <person name="Sandor L."/>
            <person name="Barry K."/>
            <person name="Martinez A.T."/>
            <person name="Xiao Y."/>
            <person name="Gibbons J.G."/>
            <person name="Terashima K."/>
            <person name="Hibbett D.S."/>
            <person name="Grigoriev I.V."/>
        </authorList>
    </citation>
    <scope>NUCLEOTIDE SEQUENCE</scope>
    <source>
        <strain evidence="1">TFB10291</strain>
    </source>
</reference>